<dbReference type="RefSeq" id="WP_116881974.1">
    <property type="nucleotide sequence ID" value="NZ_QURB01000011.1"/>
</dbReference>
<evidence type="ECO:0000313" key="3">
    <source>
        <dbReference type="EMBL" id="RFC53218.1"/>
    </source>
</evidence>
<dbReference type="AlphaFoldDB" id="A0A3E1EUL1"/>
<accession>A0A3E1EUL1</accession>
<dbReference type="PANTHER" id="PTHR47618:SF1">
    <property type="entry name" value="BIFUNCTIONAL OLIGORIBONUCLEASE AND PAP PHOSPHATASE NRNA"/>
    <property type="match status" value="1"/>
</dbReference>
<sequence>MHIFNEQKLAQINGVLSPTKQIVIVAHKSPDGDSIGSSLGLYHYLKKLNYNVKVCHPDPSPYFLNWMNGVDEIIDAETQFDLVEKEILSADIIFCLDFNAMSRVGVMKEMMIESRAFKIMIDHHLNPSDEFDVLFSEPASCSTAQMIVDFIDARGDLDQLDVKIGEALYCGIMTDSGSFRFPSVTAHTHEVISKLMKGGVMPYKVHEAVFDTNTFDKLKLRSYAINEKMEILKELDTAIISLEKSELEKFNYVKGDTEGLVNVGLSIQGIKKSIFLSEGDGIIKISFRSKGQDNPVNVMANTYFGGGGHANAAGGKWDGNMAEAIAEVKRVLPEFN</sequence>
<dbReference type="InterPro" id="IPR038763">
    <property type="entry name" value="DHH_sf"/>
</dbReference>
<dbReference type="Gene3D" id="3.10.310.30">
    <property type="match status" value="1"/>
</dbReference>
<evidence type="ECO:0000313" key="4">
    <source>
        <dbReference type="Proteomes" id="UP000257127"/>
    </source>
</evidence>
<dbReference type="Pfam" id="PF02272">
    <property type="entry name" value="DHHA1"/>
    <property type="match status" value="1"/>
</dbReference>
<dbReference type="Gene3D" id="3.90.1640.10">
    <property type="entry name" value="inorganic pyrophosphatase (n-terminal core)"/>
    <property type="match status" value="1"/>
</dbReference>
<dbReference type="EMBL" id="QURB01000011">
    <property type="protein sequence ID" value="RFC53218.1"/>
    <property type="molecule type" value="Genomic_DNA"/>
</dbReference>
<name>A0A3E1EUL1_9FLAO</name>
<feature type="domain" description="DHHA1" evidence="2">
    <location>
        <begin position="250"/>
        <end position="332"/>
    </location>
</feature>
<organism evidence="3 4">
    <name type="scientific">Brumimicrobium aurantiacum</name>
    <dbReference type="NCBI Taxonomy" id="1737063"/>
    <lineage>
        <taxon>Bacteria</taxon>
        <taxon>Pseudomonadati</taxon>
        <taxon>Bacteroidota</taxon>
        <taxon>Flavobacteriia</taxon>
        <taxon>Flavobacteriales</taxon>
        <taxon>Crocinitomicaceae</taxon>
        <taxon>Brumimicrobium</taxon>
    </lineage>
</organism>
<dbReference type="GO" id="GO:0003676">
    <property type="term" value="F:nucleic acid binding"/>
    <property type="evidence" value="ECO:0007669"/>
    <property type="project" value="InterPro"/>
</dbReference>
<dbReference type="Pfam" id="PF01368">
    <property type="entry name" value="DHH"/>
    <property type="match status" value="1"/>
</dbReference>
<dbReference type="SUPFAM" id="SSF64182">
    <property type="entry name" value="DHH phosphoesterases"/>
    <property type="match status" value="1"/>
</dbReference>
<evidence type="ECO:0000259" key="1">
    <source>
        <dbReference type="Pfam" id="PF01368"/>
    </source>
</evidence>
<proteinExistence type="predicted"/>
<dbReference type="InterPro" id="IPR051319">
    <property type="entry name" value="Oligoribo/pAp-PDE_c-di-AMP_PDE"/>
</dbReference>
<dbReference type="InterPro" id="IPR003156">
    <property type="entry name" value="DHHA1_dom"/>
</dbReference>
<feature type="domain" description="DDH" evidence="1">
    <location>
        <begin position="21"/>
        <end position="172"/>
    </location>
</feature>
<gene>
    <name evidence="3" type="ORF">DXU93_14215</name>
</gene>
<dbReference type="PANTHER" id="PTHR47618">
    <property type="entry name" value="BIFUNCTIONAL OLIGORIBONUCLEASE AND PAP PHOSPHATASE NRNA"/>
    <property type="match status" value="1"/>
</dbReference>
<protein>
    <submittedName>
        <fullName evidence="3">Bifunctional oligoribonuclease/PAP phosphatase NrnA</fullName>
    </submittedName>
</protein>
<reference evidence="3 4" key="1">
    <citation type="submission" date="2018-08" db="EMBL/GenBank/DDBJ databases">
        <title>The draft genome squence of Brumimicrobium sp. N62.</title>
        <authorList>
            <person name="Du Z.-J."/>
            <person name="Luo H.-R."/>
        </authorList>
    </citation>
    <scope>NUCLEOTIDE SEQUENCE [LARGE SCALE GENOMIC DNA]</scope>
    <source>
        <strain evidence="3 4">N62</strain>
    </source>
</reference>
<evidence type="ECO:0000259" key="2">
    <source>
        <dbReference type="Pfam" id="PF02272"/>
    </source>
</evidence>
<keyword evidence="4" id="KW-1185">Reference proteome</keyword>
<dbReference type="OrthoDB" id="9803668at2"/>
<comment type="caution">
    <text evidence="3">The sequence shown here is derived from an EMBL/GenBank/DDBJ whole genome shotgun (WGS) entry which is preliminary data.</text>
</comment>
<dbReference type="InterPro" id="IPR001667">
    <property type="entry name" value="DDH_dom"/>
</dbReference>
<dbReference type="Proteomes" id="UP000257127">
    <property type="component" value="Unassembled WGS sequence"/>
</dbReference>